<dbReference type="Pfam" id="PF12950">
    <property type="entry name" value="TaqI_C"/>
    <property type="match status" value="1"/>
</dbReference>
<keyword evidence="8" id="KW-0175">Coiled coil</keyword>
<dbReference type="InterPro" id="IPR025931">
    <property type="entry name" value="TaqI_C"/>
</dbReference>
<dbReference type="PRINTS" id="PR00507">
    <property type="entry name" value="N12N6MTFRASE"/>
</dbReference>
<dbReference type="SUPFAM" id="SSF116734">
    <property type="entry name" value="DNA methylase specificity domain"/>
    <property type="match status" value="1"/>
</dbReference>
<name>A0A644W1P6_9ZZZZ</name>
<comment type="catalytic activity">
    <reaction evidence="7">
        <text>a 2'-deoxyadenosine in DNA + S-adenosyl-L-methionine = an N(6)-methyl-2'-deoxyadenosine in DNA + S-adenosyl-L-homocysteine + H(+)</text>
        <dbReference type="Rhea" id="RHEA:15197"/>
        <dbReference type="Rhea" id="RHEA-COMP:12418"/>
        <dbReference type="Rhea" id="RHEA-COMP:12419"/>
        <dbReference type="ChEBI" id="CHEBI:15378"/>
        <dbReference type="ChEBI" id="CHEBI:57856"/>
        <dbReference type="ChEBI" id="CHEBI:59789"/>
        <dbReference type="ChEBI" id="CHEBI:90615"/>
        <dbReference type="ChEBI" id="CHEBI:90616"/>
        <dbReference type="EC" id="2.1.1.72"/>
    </reaction>
</comment>
<keyword evidence="4" id="KW-0949">S-adenosyl-L-methionine</keyword>
<comment type="caution">
    <text evidence="11">The sequence shown here is derived from an EMBL/GenBank/DDBJ whole genome shotgun (WGS) entry which is preliminary data.</text>
</comment>
<keyword evidence="3" id="KW-0808">Transferase</keyword>
<evidence type="ECO:0000256" key="6">
    <source>
        <dbReference type="ARBA" id="ARBA00023125"/>
    </source>
</evidence>
<organism evidence="11">
    <name type="scientific">bioreactor metagenome</name>
    <dbReference type="NCBI Taxonomy" id="1076179"/>
    <lineage>
        <taxon>unclassified sequences</taxon>
        <taxon>metagenomes</taxon>
        <taxon>ecological metagenomes</taxon>
    </lineage>
</organism>
<evidence type="ECO:0000259" key="10">
    <source>
        <dbReference type="Pfam" id="PF12950"/>
    </source>
</evidence>
<dbReference type="AlphaFoldDB" id="A0A644W1P6"/>
<evidence type="ECO:0000256" key="2">
    <source>
        <dbReference type="ARBA" id="ARBA00022603"/>
    </source>
</evidence>
<dbReference type="GO" id="GO:0032259">
    <property type="term" value="P:methylation"/>
    <property type="evidence" value="ECO:0007669"/>
    <property type="project" value="UniProtKB-KW"/>
</dbReference>
<dbReference type="EC" id="2.1.1.72" evidence="1"/>
<dbReference type="InterPro" id="IPR011639">
    <property type="entry name" value="MethylTrfase_TaqI-like_dom"/>
</dbReference>
<keyword evidence="2" id="KW-0489">Methyltransferase</keyword>
<sequence>MLNLNAPYSRTEFIGFLENNFLPEDFRLVEEKLSVDDFKTQFCKDVYKLGCSKKLGLDVYEITHTSSHDARVGISKDAFQILLRKSYNNRALVLFVPEGSKQYRFSLIQIEAEVNDQTARIKRSYSNPRRYSFLLGENAHVKTPEQYLLQKGKLKPKDGDYFKDLQERFSVEVLTKEFYRELSNWYFWAVKKVAFPNDVNDDTDNEKYNTENIIRLITRLIFVWFIKQKELVSPDLFNPEVLKTLLKDFEPESPVQHHYYRAILQNLFFATLNQEIGKRGFAGNKGFLKNRGTYNIKNLYRYEDEFQCDTSKVLQLFSEVPFLNGGLFECLDDKVKDGKILYWDGFSRKTSRQAIVPNELFFAQERIVDISKEYNDKKMQSVKVSGIIEILKKYNFTVEENTPVEIEVALDPELLGKVFENLLGAYNPETQETARKQTGSFYTPREIVNYMVNESLIAYYQTKVPDVSEENLRALFSYEDKLFDIPGAKREALIQATFDCKILDPACGSGAFPMGILQQMVHVLGKLDPQNTFWSRLVLDKSMQEFDDAEKETDEDKLVLQEEIYNTFETHIQFPDYTRKLYLIENCIYGVDIQSIAVQISKLRFFISLICEQKRNSNPEMNYGIRPLPNLETKFVAANTLIGIEKPEEDVQYLKEDQINHMIKRLNHLRHRQFSVTNASKKKELRRKDETLRHDIVNEVARLYKLHADENLNRYKMQLKLAERELDMLEQSPDDIRTTTSTDLFGNEKTDSYNYTEKRRKELKQQIKMLNNSIEAGSNYSRLNSIVRLAEQLTSWNPYDQNVSSSFFDPEWMFGLKPDENGEGYFDVVIGNPPWGAKLSLEDKTHFKNVFREIDSSTPNTFSYFIGWAFKNYNCVISFVLPDSILIKDYAKTRTLIKDFVSEIVWYENSGVPDEYKPFVFVDHDVCVINISKRSSLRFRRTLNKFDKITKKFIVQVDYPLKSMIFLKEFEYAFNLIAEEKDFIILNKILRFEPLDVYMQCHEGIHTGNSRELLFFKERKNDFCKPLFYGASVGDKIQNYKSNSSGWFVDYRSEIIKKTEGNYASLRDERIFKHPKLYITRTGNPFKVFYDENTYSSNNFFSLQHKDYSKNSSQFLKYLLPFLVSKLAQFFIRTFAAPRIGSTFIETKIFHLLKFRIPITNESISNVIINRVDLIISKKEIDSEFDSSLIELELLVYRLYDLTYSEVKVIDPEIESKISEEEYEKIKVE</sequence>
<dbReference type="SUPFAM" id="SSF53335">
    <property type="entry name" value="S-adenosyl-L-methionine-dependent methyltransferases"/>
    <property type="match status" value="1"/>
</dbReference>
<feature type="coiled-coil region" evidence="8">
    <location>
        <begin position="705"/>
        <end position="773"/>
    </location>
</feature>
<evidence type="ECO:0000313" key="11">
    <source>
        <dbReference type="EMBL" id="MPL97649.1"/>
    </source>
</evidence>
<dbReference type="PROSITE" id="PS00092">
    <property type="entry name" value="N6_MTASE"/>
    <property type="match status" value="1"/>
</dbReference>
<protein>
    <recommendedName>
        <fullName evidence="1">site-specific DNA-methyltransferase (adenine-specific)</fullName>
        <ecNumber evidence="1">2.1.1.72</ecNumber>
    </recommendedName>
</protein>
<proteinExistence type="predicted"/>
<evidence type="ECO:0000256" key="1">
    <source>
        <dbReference type="ARBA" id="ARBA00011900"/>
    </source>
</evidence>
<evidence type="ECO:0000259" key="9">
    <source>
        <dbReference type="Pfam" id="PF07669"/>
    </source>
</evidence>
<dbReference type="InterPro" id="IPR002052">
    <property type="entry name" value="DNA_methylase_N6_adenine_CS"/>
</dbReference>
<evidence type="ECO:0000256" key="5">
    <source>
        <dbReference type="ARBA" id="ARBA00022747"/>
    </source>
</evidence>
<evidence type="ECO:0000256" key="4">
    <source>
        <dbReference type="ARBA" id="ARBA00022691"/>
    </source>
</evidence>
<dbReference type="PANTHER" id="PTHR33841">
    <property type="entry name" value="DNA METHYLTRANSFERASE YEEA-RELATED"/>
    <property type="match status" value="1"/>
</dbReference>
<feature type="domain" description="TaqI-like C-terminal specificity" evidence="10">
    <location>
        <begin position="1034"/>
        <end position="1154"/>
    </location>
</feature>
<dbReference type="Gene3D" id="3.40.50.150">
    <property type="entry name" value="Vaccinia Virus protein VP39"/>
    <property type="match status" value="2"/>
</dbReference>
<evidence type="ECO:0000256" key="3">
    <source>
        <dbReference type="ARBA" id="ARBA00022679"/>
    </source>
</evidence>
<gene>
    <name evidence="11" type="ORF">SDC9_43841</name>
</gene>
<dbReference type="EMBL" id="VSSQ01000567">
    <property type="protein sequence ID" value="MPL97649.1"/>
    <property type="molecule type" value="Genomic_DNA"/>
</dbReference>
<feature type="domain" description="Type II methyltransferase M.TaqI-like" evidence="9">
    <location>
        <begin position="586"/>
        <end position="898"/>
    </location>
</feature>
<dbReference type="GO" id="GO:0009307">
    <property type="term" value="P:DNA restriction-modification system"/>
    <property type="evidence" value="ECO:0007669"/>
    <property type="project" value="UniProtKB-KW"/>
</dbReference>
<dbReference type="Pfam" id="PF07669">
    <property type="entry name" value="Eco57I"/>
    <property type="match status" value="1"/>
</dbReference>
<keyword evidence="5" id="KW-0680">Restriction system</keyword>
<reference evidence="11" key="1">
    <citation type="submission" date="2019-08" db="EMBL/GenBank/DDBJ databases">
        <authorList>
            <person name="Kucharzyk K."/>
            <person name="Murdoch R.W."/>
            <person name="Higgins S."/>
            <person name="Loffler F."/>
        </authorList>
    </citation>
    <scope>NUCLEOTIDE SEQUENCE</scope>
</reference>
<dbReference type="InterPro" id="IPR050953">
    <property type="entry name" value="N4_N6_ade-DNA_methylase"/>
</dbReference>
<keyword evidence="6" id="KW-0238">DNA-binding</keyword>
<accession>A0A644W1P6</accession>
<dbReference type="InterPro" id="IPR029063">
    <property type="entry name" value="SAM-dependent_MTases_sf"/>
</dbReference>
<dbReference type="GO" id="GO:0003677">
    <property type="term" value="F:DNA binding"/>
    <property type="evidence" value="ECO:0007669"/>
    <property type="project" value="UniProtKB-KW"/>
</dbReference>
<dbReference type="PANTHER" id="PTHR33841:SF1">
    <property type="entry name" value="DNA METHYLTRANSFERASE A"/>
    <property type="match status" value="1"/>
</dbReference>
<evidence type="ECO:0000256" key="7">
    <source>
        <dbReference type="ARBA" id="ARBA00047942"/>
    </source>
</evidence>
<evidence type="ECO:0000256" key="8">
    <source>
        <dbReference type="SAM" id="Coils"/>
    </source>
</evidence>
<dbReference type="GO" id="GO:0009007">
    <property type="term" value="F:site-specific DNA-methyltransferase (adenine-specific) activity"/>
    <property type="evidence" value="ECO:0007669"/>
    <property type="project" value="UniProtKB-EC"/>
</dbReference>